<dbReference type="Proteomes" id="UP000050465">
    <property type="component" value="Unassembled WGS sequence"/>
</dbReference>
<dbReference type="EMBL" id="LJZR01000002">
    <property type="protein sequence ID" value="KPQ37245.1"/>
    <property type="molecule type" value="Genomic_DNA"/>
</dbReference>
<accession>A0A0P7Z2R9</accession>
<gene>
    <name evidence="1" type="ORF">HLUCCA11_02095</name>
</gene>
<evidence type="ECO:0000313" key="2">
    <source>
        <dbReference type="Proteomes" id="UP000050465"/>
    </source>
</evidence>
<reference evidence="1 2" key="1">
    <citation type="submission" date="2015-09" db="EMBL/GenBank/DDBJ databases">
        <title>Identification and resolution of microdiversity through metagenomic sequencing of parallel consortia.</title>
        <authorList>
            <person name="Nelson W.C."/>
            <person name="Romine M.F."/>
            <person name="Lindemann S.R."/>
        </authorList>
    </citation>
    <scope>NUCLEOTIDE SEQUENCE [LARGE SCALE GENOMIC DNA]</scope>
    <source>
        <strain evidence="1">Ana</strain>
    </source>
</reference>
<sequence length="100" mass="10983">MKIANLEHVESVSTSDVLGGFGSYSPSRYDFNRSKRLDINIYERVNTYKNLNTYSFVYGNSALAEGDAEAYGLDSNAQSFSYTYTDPFSSAASATSISQS</sequence>
<organism evidence="1 2">
    <name type="scientific">Phormidesmis priestleyi Ana</name>
    <dbReference type="NCBI Taxonomy" id="1666911"/>
    <lineage>
        <taxon>Bacteria</taxon>
        <taxon>Bacillati</taxon>
        <taxon>Cyanobacteriota</taxon>
        <taxon>Cyanophyceae</taxon>
        <taxon>Leptolyngbyales</taxon>
        <taxon>Leptolyngbyaceae</taxon>
        <taxon>Phormidesmis</taxon>
    </lineage>
</organism>
<comment type="caution">
    <text evidence="1">The sequence shown here is derived from an EMBL/GenBank/DDBJ whole genome shotgun (WGS) entry which is preliminary data.</text>
</comment>
<dbReference type="AlphaFoldDB" id="A0A0P7Z2R9"/>
<name>A0A0P7Z2R9_9CYAN</name>
<evidence type="ECO:0000313" key="1">
    <source>
        <dbReference type="EMBL" id="KPQ37245.1"/>
    </source>
</evidence>
<proteinExistence type="predicted"/>
<protein>
    <submittedName>
        <fullName evidence="1">Paired box protein 7</fullName>
    </submittedName>
</protein>
<dbReference type="STRING" id="1666911.HLUCCA11_02095"/>